<keyword evidence="2 7" id="KW-0813">Transport</keyword>
<sequence>MIEHQTLGSKIFDVINLIVLIVITLLCIIPLWYILCISLSNKTAVDAGIVSFWPVGFNLFSYERIMGEKAFFVSFWISIKRVVLGGIVGVGCILLVAYPLSKSIRQFPKRNLFMWILVFCMLFNGGTVPWYLTMKNYHLIDNIWGLVLAGSLPVFSVILVMNFFRNLPGALEEAAYVDGAGPWKTFFSIFIPLSKPVIATIVLFTIVGHWNEFFQGLVLSTKQANYPVQTYIQQMVVTTDFSTMNVEQIQQALKLNNKSLDAAKVFIAIIPILIIYPFLQKYFVTGITLGSVKE</sequence>
<feature type="transmembrane region" description="Helical" evidence="7">
    <location>
        <begin position="143"/>
        <end position="164"/>
    </location>
</feature>
<dbReference type="PANTHER" id="PTHR43744">
    <property type="entry name" value="ABC TRANSPORTER PERMEASE PROTEIN MG189-RELATED-RELATED"/>
    <property type="match status" value="1"/>
</dbReference>
<feature type="transmembrane region" description="Helical" evidence="7">
    <location>
        <begin position="185"/>
        <end position="210"/>
    </location>
</feature>
<evidence type="ECO:0000256" key="1">
    <source>
        <dbReference type="ARBA" id="ARBA00004651"/>
    </source>
</evidence>
<evidence type="ECO:0000256" key="4">
    <source>
        <dbReference type="ARBA" id="ARBA00022692"/>
    </source>
</evidence>
<keyword evidence="6 7" id="KW-0472">Membrane</keyword>
<feature type="transmembrane region" description="Helical" evidence="7">
    <location>
        <begin position="82"/>
        <end position="100"/>
    </location>
</feature>
<protein>
    <submittedName>
        <fullName evidence="9">Putative aldouronate transport system permease protein</fullName>
    </submittedName>
</protein>
<comment type="similarity">
    <text evidence="7">Belongs to the binding-protein-dependent transport system permease family.</text>
</comment>
<dbReference type="InterPro" id="IPR035906">
    <property type="entry name" value="MetI-like_sf"/>
</dbReference>
<evidence type="ECO:0000256" key="2">
    <source>
        <dbReference type="ARBA" id="ARBA00022448"/>
    </source>
</evidence>
<evidence type="ECO:0000313" key="9">
    <source>
        <dbReference type="EMBL" id="SHO53888.1"/>
    </source>
</evidence>
<keyword evidence="5 7" id="KW-1133">Transmembrane helix</keyword>
<evidence type="ECO:0000256" key="7">
    <source>
        <dbReference type="RuleBase" id="RU363032"/>
    </source>
</evidence>
<evidence type="ECO:0000256" key="3">
    <source>
        <dbReference type="ARBA" id="ARBA00022475"/>
    </source>
</evidence>
<dbReference type="STRING" id="1121345.SAMN02745217_04349"/>
<name>A0A1M7YMU1_9FIRM</name>
<dbReference type="Gene3D" id="1.10.3720.10">
    <property type="entry name" value="MetI-like"/>
    <property type="match status" value="1"/>
</dbReference>
<dbReference type="PANTHER" id="PTHR43744:SF9">
    <property type="entry name" value="POLYGALACTURONAN_RHAMNOGALACTURONAN TRANSPORT SYSTEM PERMEASE PROTEIN YTCP"/>
    <property type="match status" value="1"/>
</dbReference>
<accession>A0A1M7YMU1</accession>
<evidence type="ECO:0000259" key="8">
    <source>
        <dbReference type="PROSITE" id="PS50928"/>
    </source>
</evidence>
<dbReference type="OrthoDB" id="157184at2"/>
<dbReference type="RefSeq" id="WP_073590975.1">
    <property type="nucleotide sequence ID" value="NZ_FRFD01000015.1"/>
</dbReference>
<feature type="transmembrane region" description="Helical" evidence="7">
    <location>
        <begin position="14"/>
        <end position="36"/>
    </location>
</feature>
<dbReference type="EMBL" id="FRFD01000015">
    <property type="protein sequence ID" value="SHO53888.1"/>
    <property type="molecule type" value="Genomic_DNA"/>
</dbReference>
<dbReference type="Pfam" id="PF00528">
    <property type="entry name" value="BPD_transp_1"/>
    <property type="match status" value="1"/>
</dbReference>
<evidence type="ECO:0000256" key="6">
    <source>
        <dbReference type="ARBA" id="ARBA00023136"/>
    </source>
</evidence>
<gene>
    <name evidence="9" type="ORF">SAMN02745217_04349</name>
</gene>
<proteinExistence type="inferred from homology"/>
<evidence type="ECO:0000256" key="5">
    <source>
        <dbReference type="ARBA" id="ARBA00022989"/>
    </source>
</evidence>
<dbReference type="InterPro" id="IPR000515">
    <property type="entry name" value="MetI-like"/>
</dbReference>
<keyword evidence="3" id="KW-1003">Cell membrane</keyword>
<keyword evidence="4 7" id="KW-0812">Transmembrane</keyword>
<feature type="transmembrane region" description="Helical" evidence="7">
    <location>
        <begin position="43"/>
        <end position="62"/>
    </location>
</feature>
<dbReference type="GO" id="GO:0005886">
    <property type="term" value="C:plasma membrane"/>
    <property type="evidence" value="ECO:0007669"/>
    <property type="project" value="UniProtKB-SubCell"/>
</dbReference>
<feature type="transmembrane region" description="Helical" evidence="7">
    <location>
        <begin position="262"/>
        <end position="279"/>
    </location>
</feature>
<reference evidence="9 10" key="1">
    <citation type="submission" date="2016-12" db="EMBL/GenBank/DDBJ databases">
        <authorList>
            <person name="Song W.-J."/>
            <person name="Kurnit D.M."/>
        </authorList>
    </citation>
    <scope>NUCLEOTIDE SEQUENCE [LARGE SCALE GENOMIC DNA]</scope>
    <source>
        <strain evidence="9 10">DSM 12503</strain>
    </source>
</reference>
<keyword evidence="10" id="KW-1185">Reference proteome</keyword>
<organism evidence="9 10">
    <name type="scientific">Anaerocolumna xylanovorans DSM 12503</name>
    <dbReference type="NCBI Taxonomy" id="1121345"/>
    <lineage>
        <taxon>Bacteria</taxon>
        <taxon>Bacillati</taxon>
        <taxon>Bacillota</taxon>
        <taxon>Clostridia</taxon>
        <taxon>Lachnospirales</taxon>
        <taxon>Lachnospiraceae</taxon>
        <taxon>Anaerocolumna</taxon>
    </lineage>
</organism>
<dbReference type="CDD" id="cd06261">
    <property type="entry name" value="TM_PBP2"/>
    <property type="match status" value="1"/>
</dbReference>
<dbReference type="AlphaFoldDB" id="A0A1M7YMU1"/>
<comment type="subcellular location">
    <subcellularLocation>
        <location evidence="1 7">Cell membrane</location>
        <topology evidence="1 7">Multi-pass membrane protein</topology>
    </subcellularLocation>
</comment>
<dbReference type="SUPFAM" id="SSF161098">
    <property type="entry name" value="MetI-like"/>
    <property type="match status" value="1"/>
</dbReference>
<feature type="transmembrane region" description="Helical" evidence="7">
    <location>
        <begin position="112"/>
        <end position="131"/>
    </location>
</feature>
<dbReference type="GO" id="GO:0055085">
    <property type="term" value="P:transmembrane transport"/>
    <property type="evidence" value="ECO:0007669"/>
    <property type="project" value="InterPro"/>
</dbReference>
<evidence type="ECO:0000313" key="10">
    <source>
        <dbReference type="Proteomes" id="UP000184612"/>
    </source>
</evidence>
<feature type="domain" description="ABC transmembrane type-1" evidence="8">
    <location>
        <begin position="71"/>
        <end position="279"/>
    </location>
</feature>
<dbReference type="PROSITE" id="PS50928">
    <property type="entry name" value="ABC_TM1"/>
    <property type="match status" value="1"/>
</dbReference>
<dbReference type="Proteomes" id="UP000184612">
    <property type="component" value="Unassembled WGS sequence"/>
</dbReference>